<keyword evidence="2" id="KW-0238">DNA-binding</keyword>
<dbReference type="SMART" id="SM00345">
    <property type="entry name" value="HTH_GNTR"/>
    <property type="match status" value="1"/>
</dbReference>
<dbReference type="Gene3D" id="1.20.120.530">
    <property type="entry name" value="GntR ligand-binding domain-like"/>
    <property type="match status" value="1"/>
</dbReference>
<dbReference type="InterPro" id="IPR036388">
    <property type="entry name" value="WH-like_DNA-bd_sf"/>
</dbReference>
<evidence type="ECO:0000256" key="2">
    <source>
        <dbReference type="ARBA" id="ARBA00023125"/>
    </source>
</evidence>
<dbReference type="InterPro" id="IPR008920">
    <property type="entry name" value="TF_FadR/GntR_C"/>
</dbReference>
<keyword evidence="7" id="KW-1185">Reference proteome</keyword>
<protein>
    <submittedName>
        <fullName evidence="6">GntR family transcriptional regulator</fullName>
    </submittedName>
</protein>
<keyword evidence="1" id="KW-0805">Transcription regulation</keyword>
<proteinExistence type="predicted"/>
<dbReference type="PANTHER" id="PTHR43537:SF24">
    <property type="entry name" value="GLUCONATE OPERON TRANSCRIPTIONAL REPRESSOR"/>
    <property type="match status" value="1"/>
</dbReference>
<sequence length="251" mass="26578">MRKDNEANGRAGSQDDSQGGAPVLTLLRAYLAKAALPASGRLPPERALAQELGVSRAELRHALARLEEAGQLWRHVGKGTFLGPRPLAAIGDVAALAARSSLDEIRQARLVLEPQLAALAARNATAPQQALLRAALRDGSAAGQSWRGFEGQDARLHREIAAAAGNLALLHLFDQLATLRRTLTWDRQRPRPGGPPPDHPSFAEHARIVAAILAGDAEGAATAMAEHVGHVHRLIAAEPAQPGPPRRCADL</sequence>
<dbReference type="RefSeq" id="WP_099096550.1">
    <property type="nucleotide sequence ID" value="NZ_PDNU01000034.1"/>
</dbReference>
<dbReference type="GO" id="GO:0003677">
    <property type="term" value="F:DNA binding"/>
    <property type="evidence" value="ECO:0007669"/>
    <property type="project" value="UniProtKB-KW"/>
</dbReference>
<dbReference type="AlphaFoldDB" id="A0A2C7A1L4"/>
<dbReference type="PRINTS" id="PR00035">
    <property type="entry name" value="HTHGNTR"/>
</dbReference>
<dbReference type="Pfam" id="PF00392">
    <property type="entry name" value="GntR"/>
    <property type="match status" value="1"/>
</dbReference>
<dbReference type="SUPFAM" id="SSF46785">
    <property type="entry name" value="Winged helix' DNA-binding domain"/>
    <property type="match status" value="1"/>
</dbReference>
<feature type="domain" description="HTH gntR-type" evidence="5">
    <location>
        <begin position="17"/>
        <end position="85"/>
    </location>
</feature>
<gene>
    <name evidence="6" type="ORF">CR162_16075</name>
</gene>
<name>A0A2C7A1L4_9PROT</name>
<dbReference type="SMART" id="SM00895">
    <property type="entry name" value="FCD"/>
    <property type="match status" value="1"/>
</dbReference>
<dbReference type="EMBL" id="PDNU01000034">
    <property type="protein sequence ID" value="PHK93938.1"/>
    <property type="molecule type" value="Genomic_DNA"/>
</dbReference>
<dbReference type="InterPro" id="IPR000524">
    <property type="entry name" value="Tscrpt_reg_HTH_GntR"/>
</dbReference>
<dbReference type="SUPFAM" id="SSF48008">
    <property type="entry name" value="GntR ligand-binding domain-like"/>
    <property type="match status" value="1"/>
</dbReference>
<dbReference type="OrthoDB" id="7347280at2"/>
<dbReference type="Pfam" id="PF07729">
    <property type="entry name" value="FCD"/>
    <property type="match status" value="1"/>
</dbReference>
<dbReference type="PROSITE" id="PS50949">
    <property type="entry name" value="HTH_GNTR"/>
    <property type="match status" value="1"/>
</dbReference>
<dbReference type="Proteomes" id="UP000223527">
    <property type="component" value="Unassembled WGS sequence"/>
</dbReference>
<dbReference type="InterPro" id="IPR011711">
    <property type="entry name" value="GntR_C"/>
</dbReference>
<organism evidence="6 7">
    <name type="scientific">Teichococcus rhizosphaerae</name>
    <dbReference type="NCBI Taxonomy" id="1335062"/>
    <lineage>
        <taxon>Bacteria</taxon>
        <taxon>Pseudomonadati</taxon>
        <taxon>Pseudomonadota</taxon>
        <taxon>Alphaproteobacteria</taxon>
        <taxon>Acetobacterales</taxon>
        <taxon>Roseomonadaceae</taxon>
        <taxon>Roseomonas</taxon>
    </lineage>
</organism>
<keyword evidence="3" id="KW-0804">Transcription</keyword>
<evidence type="ECO:0000259" key="5">
    <source>
        <dbReference type="PROSITE" id="PS50949"/>
    </source>
</evidence>
<dbReference type="PANTHER" id="PTHR43537">
    <property type="entry name" value="TRANSCRIPTIONAL REGULATOR, GNTR FAMILY"/>
    <property type="match status" value="1"/>
</dbReference>
<dbReference type="GO" id="GO:0003700">
    <property type="term" value="F:DNA-binding transcription factor activity"/>
    <property type="evidence" value="ECO:0007669"/>
    <property type="project" value="InterPro"/>
</dbReference>
<evidence type="ECO:0000256" key="3">
    <source>
        <dbReference type="ARBA" id="ARBA00023163"/>
    </source>
</evidence>
<reference evidence="6 7" key="1">
    <citation type="submission" date="2017-10" db="EMBL/GenBank/DDBJ databases">
        <authorList>
            <person name="Banno H."/>
            <person name="Chua N.-H."/>
        </authorList>
    </citation>
    <scope>NUCLEOTIDE SEQUENCE [LARGE SCALE GENOMIC DNA]</scope>
    <source>
        <strain evidence="6 7">YW11</strain>
    </source>
</reference>
<feature type="region of interest" description="Disordered" evidence="4">
    <location>
        <begin position="1"/>
        <end position="20"/>
    </location>
</feature>
<evidence type="ECO:0000313" key="6">
    <source>
        <dbReference type="EMBL" id="PHK93938.1"/>
    </source>
</evidence>
<comment type="caution">
    <text evidence="6">The sequence shown here is derived from an EMBL/GenBank/DDBJ whole genome shotgun (WGS) entry which is preliminary data.</text>
</comment>
<dbReference type="InterPro" id="IPR036390">
    <property type="entry name" value="WH_DNA-bd_sf"/>
</dbReference>
<evidence type="ECO:0000256" key="4">
    <source>
        <dbReference type="SAM" id="MobiDB-lite"/>
    </source>
</evidence>
<accession>A0A2C7A1L4</accession>
<evidence type="ECO:0000313" key="7">
    <source>
        <dbReference type="Proteomes" id="UP000223527"/>
    </source>
</evidence>
<evidence type="ECO:0000256" key="1">
    <source>
        <dbReference type="ARBA" id="ARBA00023015"/>
    </source>
</evidence>
<dbReference type="Gene3D" id="1.10.10.10">
    <property type="entry name" value="Winged helix-like DNA-binding domain superfamily/Winged helix DNA-binding domain"/>
    <property type="match status" value="1"/>
</dbReference>